<feature type="compositionally biased region" description="Basic residues" evidence="1">
    <location>
        <begin position="1"/>
        <end position="11"/>
    </location>
</feature>
<feature type="compositionally biased region" description="Low complexity" evidence="1">
    <location>
        <begin position="187"/>
        <end position="196"/>
    </location>
</feature>
<proteinExistence type="predicted"/>
<feature type="region of interest" description="Disordered" evidence="1">
    <location>
        <begin position="1"/>
        <end position="21"/>
    </location>
</feature>
<feature type="compositionally biased region" description="Polar residues" evidence="1">
    <location>
        <begin position="12"/>
        <end position="21"/>
    </location>
</feature>
<keyword evidence="3" id="KW-1185">Reference proteome</keyword>
<comment type="caution">
    <text evidence="2">The sequence shown here is derived from an EMBL/GenBank/DDBJ whole genome shotgun (WGS) entry which is preliminary data.</text>
</comment>
<name>A0A443N5I2_9MAGN</name>
<feature type="region of interest" description="Disordered" evidence="1">
    <location>
        <begin position="150"/>
        <end position="241"/>
    </location>
</feature>
<organism evidence="2 3">
    <name type="scientific">Cinnamomum micranthum f. kanehirae</name>
    <dbReference type="NCBI Taxonomy" id="337451"/>
    <lineage>
        <taxon>Eukaryota</taxon>
        <taxon>Viridiplantae</taxon>
        <taxon>Streptophyta</taxon>
        <taxon>Embryophyta</taxon>
        <taxon>Tracheophyta</taxon>
        <taxon>Spermatophyta</taxon>
        <taxon>Magnoliopsida</taxon>
        <taxon>Magnoliidae</taxon>
        <taxon>Laurales</taxon>
        <taxon>Lauraceae</taxon>
        <taxon>Cinnamomum</taxon>
    </lineage>
</organism>
<sequence length="414" mass="46971">MKRSQMHRMQKKTQQLSTSCTPPHHRHSLLSILFHFHSFCFLISISPVPSVSSSYLSLSSFHVFFSFSREMEPMDIDWKNIESVFIKDDLYEHINAPKYVNLSAPEESVDDDAWFCRPDCRHPKNADDFKVKHLRSVSCSEAAPLGERNRCRDANVKRRGTTTSENPRSRKPAKDFRENGENENPNLSSLASPKGLKLAKGKALKSTIKSSAEKDKDKENGRNPSEAISDSTKKEKKVQLKSTNSARNLFGGREILSQITEFCNELKKMALNRSHREDSMEKEKEPLIEEEKAVLGGVKEKSNLNAKIFSPEAWRKKKHTQEVSEASDLSGKRKGDKGILQVRSCPPSPQHFSSPLKPPKSKIAKKGILQELQRTQVTTNELIDEENKNISSPNVEARPVDVLWFLKPCAYLGR</sequence>
<dbReference type="AlphaFoldDB" id="A0A443N5I2"/>
<gene>
    <name evidence="2" type="ORF">CKAN_00208400</name>
</gene>
<evidence type="ECO:0000256" key="1">
    <source>
        <dbReference type="SAM" id="MobiDB-lite"/>
    </source>
</evidence>
<dbReference type="Proteomes" id="UP000283530">
    <property type="component" value="Unassembled WGS sequence"/>
</dbReference>
<reference evidence="2 3" key="1">
    <citation type="journal article" date="2019" name="Nat. Plants">
        <title>Stout camphor tree genome fills gaps in understanding of flowering plant genome evolution.</title>
        <authorList>
            <person name="Chaw S.M."/>
            <person name="Liu Y.C."/>
            <person name="Wu Y.W."/>
            <person name="Wang H.Y."/>
            <person name="Lin C.I."/>
            <person name="Wu C.S."/>
            <person name="Ke H.M."/>
            <person name="Chang L.Y."/>
            <person name="Hsu C.Y."/>
            <person name="Yang H.T."/>
            <person name="Sudianto E."/>
            <person name="Hsu M.H."/>
            <person name="Wu K.P."/>
            <person name="Wang L.N."/>
            <person name="Leebens-Mack J.H."/>
            <person name="Tsai I.J."/>
        </authorList>
    </citation>
    <scope>NUCLEOTIDE SEQUENCE [LARGE SCALE GENOMIC DNA]</scope>
    <source>
        <strain evidence="3">cv. Chaw 1501</strain>
        <tissue evidence="2">Young leaves</tissue>
    </source>
</reference>
<accession>A0A443N5I2</accession>
<evidence type="ECO:0000313" key="2">
    <source>
        <dbReference type="EMBL" id="RWR73782.1"/>
    </source>
</evidence>
<protein>
    <submittedName>
        <fullName evidence="2">Hepatoma-derived growth factor-related protein 2 isoform X1</fullName>
    </submittedName>
</protein>
<feature type="compositionally biased region" description="Basic and acidic residues" evidence="1">
    <location>
        <begin position="211"/>
        <end position="221"/>
    </location>
</feature>
<feature type="region of interest" description="Disordered" evidence="1">
    <location>
        <begin position="317"/>
        <end position="361"/>
    </location>
</feature>
<dbReference type="EMBL" id="QPKB01000001">
    <property type="protein sequence ID" value="RWR73782.1"/>
    <property type="molecule type" value="Genomic_DNA"/>
</dbReference>
<dbReference type="PANTHER" id="PTHR36373:SF1">
    <property type="entry name" value="EXPRESSED PROTEIN"/>
    <property type="match status" value="1"/>
</dbReference>
<dbReference type="PANTHER" id="PTHR36373">
    <property type="entry name" value="EXPRESSED PROTEIN"/>
    <property type="match status" value="1"/>
</dbReference>
<dbReference type="OrthoDB" id="1924112at2759"/>
<evidence type="ECO:0000313" key="3">
    <source>
        <dbReference type="Proteomes" id="UP000283530"/>
    </source>
</evidence>